<dbReference type="InterPro" id="IPR013324">
    <property type="entry name" value="RNA_pol_sigma_r3/r4-like"/>
</dbReference>
<protein>
    <submittedName>
        <fullName evidence="8">Sigma-70 family RNA polymerase sigma factor</fullName>
    </submittedName>
</protein>
<accession>A0ABT8G8V7</accession>
<dbReference type="Gene3D" id="1.10.10.10">
    <property type="entry name" value="Winged helix-like DNA-binding domain superfamily/Winged helix DNA-binding domain"/>
    <property type="match status" value="1"/>
</dbReference>
<comment type="caution">
    <text evidence="8">The sequence shown here is derived from an EMBL/GenBank/DDBJ whole genome shotgun (WGS) entry which is preliminary data.</text>
</comment>
<dbReference type="Pfam" id="PF08281">
    <property type="entry name" value="Sigma70_r4_2"/>
    <property type="match status" value="1"/>
</dbReference>
<evidence type="ECO:0000313" key="9">
    <source>
        <dbReference type="Proteomes" id="UP001172728"/>
    </source>
</evidence>
<evidence type="ECO:0000256" key="1">
    <source>
        <dbReference type="ARBA" id="ARBA00010641"/>
    </source>
</evidence>
<evidence type="ECO:0000256" key="3">
    <source>
        <dbReference type="ARBA" id="ARBA00023082"/>
    </source>
</evidence>
<dbReference type="NCBIfam" id="TIGR02937">
    <property type="entry name" value="sigma70-ECF"/>
    <property type="match status" value="1"/>
</dbReference>
<dbReference type="InterPro" id="IPR036388">
    <property type="entry name" value="WH-like_DNA-bd_sf"/>
</dbReference>
<reference evidence="8" key="1">
    <citation type="submission" date="2023-06" db="EMBL/GenBank/DDBJ databases">
        <title>Sysu t00192.</title>
        <authorList>
            <person name="Gao L."/>
            <person name="Fang B.-Z."/>
            <person name="Li W.-J."/>
        </authorList>
    </citation>
    <scope>NUCLEOTIDE SEQUENCE</scope>
    <source>
        <strain evidence="8">SYSU T00192</strain>
    </source>
</reference>
<dbReference type="InterPro" id="IPR039425">
    <property type="entry name" value="RNA_pol_sigma-70-like"/>
</dbReference>
<keyword evidence="5" id="KW-0804">Transcription</keyword>
<name>A0ABT8G8V7_9MICO</name>
<dbReference type="InterPro" id="IPR013325">
    <property type="entry name" value="RNA_pol_sigma_r2"/>
</dbReference>
<dbReference type="Proteomes" id="UP001172728">
    <property type="component" value="Unassembled WGS sequence"/>
</dbReference>
<evidence type="ECO:0000313" key="8">
    <source>
        <dbReference type="EMBL" id="MDN4475574.1"/>
    </source>
</evidence>
<sequence>MTVTWEPMLHELASQRMGRLLAFATILAGPTRADDLVQDAVVAVFSRTRRFDTLAQAEQYVRRAIATKYIDSLRKDKADRERMRRYAAGEILPDPTDRIVASHTVDDALAQLPPRVRACVVLRHLEDLSVRETAHTLGLSEGAVKRYVSDGLRTMNAYLGTGYRDVETETATTTERSAR</sequence>
<dbReference type="InterPro" id="IPR007627">
    <property type="entry name" value="RNA_pol_sigma70_r2"/>
</dbReference>
<evidence type="ECO:0000256" key="4">
    <source>
        <dbReference type="ARBA" id="ARBA00023125"/>
    </source>
</evidence>
<dbReference type="SUPFAM" id="SSF88946">
    <property type="entry name" value="Sigma2 domain of RNA polymerase sigma factors"/>
    <property type="match status" value="1"/>
</dbReference>
<dbReference type="PANTHER" id="PTHR43133">
    <property type="entry name" value="RNA POLYMERASE ECF-TYPE SIGMA FACTO"/>
    <property type="match status" value="1"/>
</dbReference>
<evidence type="ECO:0000256" key="5">
    <source>
        <dbReference type="ARBA" id="ARBA00023163"/>
    </source>
</evidence>
<gene>
    <name evidence="8" type="ORF">QQX09_06880</name>
</gene>
<dbReference type="CDD" id="cd06171">
    <property type="entry name" value="Sigma70_r4"/>
    <property type="match status" value="1"/>
</dbReference>
<proteinExistence type="inferred from homology"/>
<feature type="domain" description="RNA polymerase sigma-70 region 2" evidence="6">
    <location>
        <begin position="19"/>
        <end position="77"/>
    </location>
</feature>
<evidence type="ECO:0000259" key="7">
    <source>
        <dbReference type="Pfam" id="PF08281"/>
    </source>
</evidence>
<dbReference type="InterPro" id="IPR013249">
    <property type="entry name" value="RNA_pol_sigma70_r4_t2"/>
</dbReference>
<feature type="domain" description="RNA polymerase sigma factor 70 region 4 type 2" evidence="7">
    <location>
        <begin position="105"/>
        <end position="155"/>
    </location>
</feature>
<dbReference type="Pfam" id="PF04542">
    <property type="entry name" value="Sigma70_r2"/>
    <property type="match status" value="1"/>
</dbReference>
<keyword evidence="4" id="KW-0238">DNA-binding</keyword>
<organism evidence="8 9">
    <name type="scientific">Demequina litoralis</name>
    <dbReference type="NCBI Taxonomy" id="3051660"/>
    <lineage>
        <taxon>Bacteria</taxon>
        <taxon>Bacillati</taxon>
        <taxon>Actinomycetota</taxon>
        <taxon>Actinomycetes</taxon>
        <taxon>Micrococcales</taxon>
        <taxon>Demequinaceae</taxon>
        <taxon>Demequina</taxon>
    </lineage>
</organism>
<evidence type="ECO:0000256" key="2">
    <source>
        <dbReference type="ARBA" id="ARBA00023015"/>
    </source>
</evidence>
<comment type="similarity">
    <text evidence="1">Belongs to the sigma-70 factor family. ECF subfamily.</text>
</comment>
<keyword evidence="2" id="KW-0805">Transcription regulation</keyword>
<dbReference type="Gene3D" id="1.10.1740.10">
    <property type="match status" value="1"/>
</dbReference>
<keyword evidence="3" id="KW-0731">Sigma factor</keyword>
<evidence type="ECO:0000259" key="6">
    <source>
        <dbReference type="Pfam" id="PF04542"/>
    </source>
</evidence>
<dbReference type="RefSeq" id="WP_301132762.1">
    <property type="nucleotide sequence ID" value="NZ_JAUHPW010000004.1"/>
</dbReference>
<keyword evidence="9" id="KW-1185">Reference proteome</keyword>
<dbReference type="InterPro" id="IPR014284">
    <property type="entry name" value="RNA_pol_sigma-70_dom"/>
</dbReference>
<dbReference type="PANTHER" id="PTHR43133:SF50">
    <property type="entry name" value="ECF RNA POLYMERASE SIGMA FACTOR SIGM"/>
    <property type="match status" value="1"/>
</dbReference>
<dbReference type="EMBL" id="JAUHPW010000004">
    <property type="protein sequence ID" value="MDN4475574.1"/>
    <property type="molecule type" value="Genomic_DNA"/>
</dbReference>
<dbReference type="SUPFAM" id="SSF88659">
    <property type="entry name" value="Sigma3 and sigma4 domains of RNA polymerase sigma factors"/>
    <property type="match status" value="1"/>
</dbReference>